<dbReference type="SUPFAM" id="SSF52540">
    <property type="entry name" value="P-loop containing nucleoside triphosphate hydrolases"/>
    <property type="match status" value="1"/>
</dbReference>
<dbReference type="EMBL" id="HE774682">
    <property type="protein sequence ID" value="CCG52720.1"/>
    <property type="molecule type" value="Genomic_DNA"/>
</dbReference>
<dbReference type="InterPro" id="IPR017871">
    <property type="entry name" value="ABC_transporter-like_CS"/>
</dbReference>
<evidence type="ECO:0000256" key="1">
    <source>
        <dbReference type="ARBA" id="ARBA00005417"/>
    </source>
</evidence>
<protein>
    <submittedName>
        <fullName evidence="5">Probable ABC-type transport system, ATPase component</fullName>
    </submittedName>
</protein>
<dbReference type="SMART" id="SM00382">
    <property type="entry name" value="AAA"/>
    <property type="match status" value="1"/>
</dbReference>
<dbReference type="GO" id="GO:0005524">
    <property type="term" value="F:ATP binding"/>
    <property type="evidence" value="ECO:0007669"/>
    <property type="project" value="UniProtKB-KW"/>
</dbReference>
<sequence length="216" mass="24652">MNSITIQNVYPKYFIPKNDRLASQIWNQNITFQKGDSYLIIAPSGSGKSTLASAILGNHFQYEGAILYDAVSIKSLSIEQLVAHRKNGVQLLFQDVRLIPELTLKENILLRIFDKNEAQYLDLINDYSNKLGITQLLDKKAMNCSYGERQRAAIVRSLINPANFLLFDECFSHLDVENKRNAFNLIQSVAQEQGKAIVFFELNEFSFQHSCKTMHL</sequence>
<keyword evidence="2" id="KW-0547">Nucleotide-binding</keyword>
<dbReference type="RefSeq" id="WP_014387862.1">
    <property type="nucleotide sequence ID" value="NC_017025.1"/>
</dbReference>
<evidence type="ECO:0000259" key="4">
    <source>
        <dbReference type="PROSITE" id="PS50893"/>
    </source>
</evidence>
<dbReference type="HOGENOM" id="CLU_000604_1_22_10"/>
<reference evidence="6" key="2">
    <citation type="submission" date="2012-03" db="EMBL/GenBank/DDBJ databases">
        <title>Complete genome sequence of Flavobacterium indicum GPTSA100-9T, isolated from warm spring water.</title>
        <authorList>
            <person name="Barbier P."/>
            <person name="Houel A."/>
            <person name="Loux V."/>
            <person name="Poulain J."/>
            <person name="Bernardet J.-F."/>
            <person name="Touchon M."/>
            <person name="Duchaud E."/>
        </authorList>
    </citation>
    <scope>NUCLEOTIDE SEQUENCE [LARGE SCALE GENOMIC DNA]</scope>
    <source>
        <strain evidence="6">DSM 17447 / CIP 109464 / GPTSA100-9</strain>
    </source>
</reference>
<dbReference type="PROSITE" id="PS00211">
    <property type="entry name" value="ABC_TRANSPORTER_1"/>
    <property type="match status" value="1"/>
</dbReference>
<feature type="domain" description="ABC transporter" evidence="4">
    <location>
        <begin position="4"/>
        <end position="216"/>
    </location>
</feature>
<dbReference type="OrthoDB" id="1098100at2"/>
<accession>H8XTC3</accession>
<keyword evidence="6" id="KW-1185">Reference proteome</keyword>
<dbReference type="InterPro" id="IPR027417">
    <property type="entry name" value="P-loop_NTPase"/>
</dbReference>
<evidence type="ECO:0000313" key="5">
    <source>
        <dbReference type="EMBL" id="CCG52720.1"/>
    </source>
</evidence>
<dbReference type="PROSITE" id="PS50893">
    <property type="entry name" value="ABC_TRANSPORTER_2"/>
    <property type="match status" value="1"/>
</dbReference>
<reference evidence="5 6" key="1">
    <citation type="journal article" date="2012" name="J. Bacteriol.">
        <title>Complete Genome Sequence of Flavobacterium indicum GPSTA100-9T, Isolated from Warm Spring Water.</title>
        <authorList>
            <person name="Barbier P."/>
            <person name="Houel A."/>
            <person name="Loux V."/>
            <person name="Poulain J."/>
            <person name="Bernardet J.F."/>
            <person name="Touchon M."/>
            <person name="Duchaud E."/>
        </authorList>
    </citation>
    <scope>NUCLEOTIDE SEQUENCE [LARGE SCALE GENOMIC DNA]</scope>
    <source>
        <strain evidence="6">DSM 17447 / CIP 109464 / GPTSA100-9</strain>
    </source>
</reference>
<dbReference type="Gene3D" id="3.40.50.300">
    <property type="entry name" value="P-loop containing nucleotide triphosphate hydrolases"/>
    <property type="match status" value="1"/>
</dbReference>
<dbReference type="KEGG" id="fin:KQS_03670"/>
<evidence type="ECO:0000256" key="3">
    <source>
        <dbReference type="ARBA" id="ARBA00022840"/>
    </source>
</evidence>
<dbReference type="PATRIC" id="fig|1094466.5.peg.724"/>
<dbReference type="InterPro" id="IPR015854">
    <property type="entry name" value="ABC_transpr_LolD-like"/>
</dbReference>
<dbReference type="Proteomes" id="UP000007599">
    <property type="component" value="Chromosome I"/>
</dbReference>
<evidence type="ECO:0000313" key="6">
    <source>
        <dbReference type="Proteomes" id="UP000007599"/>
    </source>
</evidence>
<evidence type="ECO:0000256" key="2">
    <source>
        <dbReference type="ARBA" id="ARBA00022741"/>
    </source>
</evidence>
<organism evidence="5 6">
    <name type="scientific">Flavobacterium indicum (strain DSM 17447 / CIP 109464 / GPTSA100-9)</name>
    <dbReference type="NCBI Taxonomy" id="1094466"/>
    <lineage>
        <taxon>Bacteria</taxon>
        <taxon>Pseudomonadati</taxon>
        <taxon>Bacteroidota</taxon>
        <taxon>Flavobacteriia</taxon>
        <taxon>Flavobacteriales</taxon>
        <taxon>Flavobacteriaceae</taxon>
        <taxon>Flavobacterium</taxon>
    </lineage>
</organism>
<dbReference type="STRING" id="1094466.KQS_03670"/>
<keyword evidence="3" id="KW-0067">ATP-binding</keyword>
<dbReference type="AlphaFoldDB" id="H8XTC3"/>
<dbReference type="GO" id="GO:0016887">
    <property type="term" value="F:ATP hydrolysis activity"/>
    <property type="evidence" value="ECO:0007669"/>
    <property type="project" value="InterPro"/>
</dbReference>
<name>H8XTC3_FLAIG</name>
<gene>
    <name evidence="5" type="ordered locus">KQS_03670</name>
</gene>
<proteinExistence type="inferred from homology"/>
<dbReference type="InterPro" id="IPR003593">
    <property type="entry name" value="AAA+_ATPase"/>
</dbReference>
<dbReference type="PANTHER" id="PTHR24220:SF689">
    <property type="entry name" value="LIPOPROTEIN-RELEASING SYSTEM ATP-BINDING PROTEIN LOLD"/>
    <property type="match status" value="1"/>
</dbReference>
<dbReference type="Pfam" id="PF00005">
    <property type="entry name" value="ABC_tran"/>
    <property type="match status" value="1"/>
</dbReference>
<comment type="similarity">
    <text evidence="1">Belongs to the ABC transporter superfamily.</text>
</comment>
<dbReference type="eggNOG" id="COG1136">
    <property type="taxonomic scope" value="Bacteria"/>
</dbReference>
<dbReference type="PANTHER" id="PTHR24220">
    <property type="entry name" value="IMPORT ATP-BINDING PROTEIN"/>
    <property type="match status" value="1"/>
</dbReference>
<dbReference type="InterPro" id="IPR003439">
    <property type="entry name" value="ABC_transporter-like_ATP-bd"/>
</dbReference>
<dbReference type="GO" id="GO:0022857">
    <property type="term" value="F:transmembrane transporter activity"/>
    <property type="evidence" value="ECO:0007669"/>
    <property type="project" value="TreeGrafter"/>
</dbReference>
<dbReference type="GO" id="GO:0005886">
    <property type="term" value="C:plasma membrane"/>
    <property type="evidence" value="ECO:0007669"/>
    <property type="project" value="TreeGrafter"/>
</dbReference>